<keyword evidence="3" id="KW-1185">Reference proteome</keyword>
<gene>
    <name evidence="2" type="ORF">A3Q56_03323</name>
</gene>
<feature type="transmembrane region" description="Helical" evidence="1">
    <location>
        <begin position="12"/>
        <end position="30"/>
    </location>
</feature>
<keyword evidence="1" id="KW-1133">Transmembrane helix</keyword>
<dbReference type="EMBL" id="LWCA01000360">
    <property type="protein sequence ID" value="OAF68943.1"/>
    <property type="molecule type" value="Genomic_DNA"/>
</dbReference>
<keyword evidence="1" id="KW-0812">Transmembrane</keyword>
<comment type="caution">
    <text evidence="2">The sequence shown here is derived from an EMBL/GenBank/DDBJ whole genome shotgun (WGS) entry which is preliminary data.</text>
</comment>
<dbReference type="AlphaFoldDB" id="A0A177B5N4"/>
<reference evidence="2 3" key="1">
    <citation type="submission" date="2016-04" db="EMBL/GenBank/DDBJ databases">
        <title>The genome of Intoshia linei affirms orthonectids as highly simplified spiralians.</title>
        <authorList>
            <person name="Mikhailov K.V."/>
            <person name="Slusarev G.S."/>
            <person name="Nikitin M.A."/>
            <person name="Logacheva M.D."/>
            <person name="Penin A."/>
            <person name="Aleoshin V."/>
            <person name="Panchin Y.V."/>
        </authorList>
    </citation>
    <scope>NUCLEOTIDE SEQUENCE [LARGE SCALE GENOMIC DNA]</scope>
    <source>
        <strain evidence="2">Intl2013</strain>
        <tissue evidence="2">Whole animal</tissue>
    </source>
</reference>
<keyword evidence="1" id="KW-0472">Membrane</keyword>
<dbReference type="Proteomes" id="UP000078046">
    <property type="component" value="Unassembled WGS sequence"/>
</dbReference>
<sequence>MMNFAKNFLNVYIGILVSLFCSFSISVRFTKVMSIGSYSPKKEDEFRCVSLDVAHSNANYISKFTYAYYTS</sequence>
<organism evidence="2 3">
    <name type="scientific">Intoshia linei</name>
    <dbReference type="NCBI Taxonomy" id="1819745"/>
    <lineage>
        <taxon>Eukaryota</taxon>
        <taxon>Metazoa</taxon>
        <taxon>Spiralia</taxon>
        <taxon>Lophotrochozoa</taxon>
        <taxon>Mesozoa</taxon>
        <taxon>Orthonectida</taxon>
        <taxon>Rhopaluridae</taxon>
        <taxon>Intoshia</taxon>
    </lineage>
</organism>
<proteinExistence type="predicted"/>
<accession>A0A177B5N4</accession>
<evidence type="ECO:0000256" key="1">
    <source>
        <dbReference type="SAM" id="Phobius"/>
    </source>
</evidence>
<protein>
    <submittedName>
        <fullName evidence="2">Uncharacterized protein</fullName>
    </submittedName>
</protein>
<evidence type="ECO:0000313" key="3">
    <source>
        <dbReference type="Proteomes" id="UP000078046"/>
    </source>
</evidence>
<name>A0A177B5N4_9BILA</name>
<evidence type="ECO:0000313" key="2">
    <source>
        <dbReference type="EMBL" id="OAF68943.1"/>
    </source>
</evidence>